<protein>
    <submittedName>
        <fullName evidence="2">Uncharacterized protein</fullName>
    </submittedName>
</protein>
<evidence type="ECO:0000256" key="1">
    <source>
        <dbReference type="SAM" id="Phobius"/>
    </source>
</evidence>
<keyword evidence="3" id="KW-1185">Reference proteome</keyword>
<comment type="caution">
    <text evidence="2">The sequence shown here is derived from an EMBL/GenBank/DDBJ whole genome shotgun (WGS) entry which is preliminary data.</text>
</comment>
<gene>
    <name evidence="2" type="ORF">FUA23_15890</name>
</gene>
<reference evidence="2 3" key="1">
    <citation type="submission" date="2019-08" db="EMBL/GenBank/DDBJ databases">
        <title>Lewinella sp. strain SSH13 Genome sequencing and assembly.</title>
        <authorList>
            <person name="Kim I."/>
        </authorList>
    </citation>
    <scope>NUCLEOTIDE SEQUENCE [LARGE SCALE GENOMIC DNA]</scope>
    <source>
        <strain evidence="2 3">SSH13</strain>
    </source>
</reference>
<evidence type="ECO:0000313" key="2">
    <source>
        <dbReference type="EMBL" id="TXF88121.1"/>
    </source>
</evidence>
<dbReference type="OrthoDB" id="675847at2"/>
<dbReference type="AlphaFoldDB" id="A0A5C7FEY1"/>
<feature type="transmembrane region" description="Helical" evidence="1">
    <location>
        <begin position="59"/>
        <end position="76"/>
    </location>
</feature>
<dbReference type="EMBL" id="VOXD01000026">
    <property type="protein sequence ID" value="TXF88121.1"/>
    <property type="molecule type" value="Genomic_DNA"/>
</dbReference>
<accession>A0A5C7FEY1</accession>
<feature type="transmembrane region" description="Helical" evidence="1">
    <location>
        <begin position="120"/>
        <end position="141"/>
    </location>
</feature>
<keyword evidence="1" id="KW-0472">Membrane</keyword>
<name>A0A5C7FEY1_9BACT</name>
<organism evidence="2 3">
    <name type="scientific">Neolewinella aurantiaca</name>
    <dbReference type="NCBI Taxonomy" id="2602767"/>
    <lineage>
        <taxon>Bacteria</taxon>
        <taxon>Pseudomonadati</taxon>
        <taxon>Bacteroidota</taxon>
        <taxon>Saprospiria</taxon>
        <taxon>Saprospirales</taxon>
        <taxon>Lewinellaceae</taxon>
        <taxon>Neolewinella</taxon>
    </lineage>
</organism>
<proteinExistence type="predicted"/>
<keyword evidence="1" id="KW-0812">Transmembrane</keyword>
<feature type="transmembrane region" description="Helical" evidence="1">
    <location>
        <begin position="96"/>
        <end position="114"/>
    </location>
</feature>
<dbReference type="RefSeq" id="WP_147931747.1">
    <property type="nucleotide sequence ID" value="NZ_VOXD01000026.1"/>
</dbReference>
<evidence type="ECO:0000313" key="3">
    <source>
        <dbReference type="Proteomes" id="UP000321907"/>
    </source>
</evidence>
<dbReference type="Proteomes" id="UP000321907">
    <property type="component" value="Unassembled WGS sequence"/>
</dbReference>
<sequence length="225" mass="24642">MSPLAVAFLATTFLTIFLFVRSHRDPGPLAFYLSGYAALQYGIATTGFYENTEVLPPPFLLNVVPAIVFVIWLFVAQRGKAFAAGFMPDRLLWVHFVRMPVELILFGLFTAGLVPEVMTFAGSNFDILAGLSAPVVWYLAYYRKLMSPALLRAWHIAASLLLLNIVASAVLSVPLPIQQFGLEQPNLALLMAPYNLLPAVVVPLVIVGHIAGFRTERGEVAQKPA</sequence>
<feature type="transmembrane region" description="Helical" evidence="1">
    <location>
        <begin position="195"/>
        <end position="213"/>
    </location>
</feature>
<feature type="transmembrane region" description="Helical" evidence="1">
    <location>
        <begin position="153"/>
        <end position="175"/>
    </location>
</feature>
<keyword evidence="1" id="KW-1133">Transmembrane helix</keyword>